<feature type="transmembrane region" description="Helical" evidence="1">
    <location>
        <begin position="65"/>
        <end position="89"/>
    </location>
</feature>
<sequence length="669" mass="72258">MKAARRLRPADFARLAVGWATGAAALGVAVWLLPGLSVTSGWAVVGVAAVTGLLGLVIRPLLTEVAAVLGWLVVGLAALVGQAVVVHVALTLVPGVECTSFWTAVAASWITAIASTFLVWAATAGTSDSFSASLRRTARHHREVPDPELDGVLFVQLDGVSHQVLSWALQSGSMPTLHRLVASGSHTLHGWTVQIPCTTPASQQGILHGTCQGIPAFRWLDRELGRVVIANRPADAALIEERAGTGRGLLADDGVSVSNMFSGDAPRSLLTMSRITLTRGSRDTRRIFAKFVLRPDGFARSLSRTVAEIVRERFQASRQRRLDVRPRVHRSWTFAVLRAVSNGLLRDMNTMILVEEMMRGTRSVYVDYVDYDEVAHHAGSARLESLAALTSLDQVLSVLEDVSRHTARRYHLVVLSDHGQSQGQPFADRYGIDLGGLCADLMRQRVETYEENPESWGRVEVLLDDLAGREKLTERAAHSAARRLRARATVADPEETGAPVVLGSGNLGMVYLPEPHTLADLDARWPRLVPGLVDHPGIGFVAGDDGRGPVAVGAHGVHRLDTGEVEGTDPLAPYGEHAAIRLRDALRMPQAPDLYVNSALDPETLEVSAFEDLVGCHGGLGGWQDRAFLLAPAGWVPPGTEIVGAEDLHRRLVAMLEALGHRRNMPKRT</sequence>
<keyword evidence="1" id="KW-0812">Transmembrane</keyword>
<protein>
    <submittedName>
        <fullName evidence="2">Phage holin family protein</fullName>
    </submittedName>
</protein>
<dbReference type="Proteomes" id="UP001501237">
    <property type="component" value="Unassembled WGS sequence"/>
</dbReference>
<name>A0ABP6QDX2_9ACTN</name>
<dbReference type="RefSeq" id="WP_344831564.1">
    <property type="nucleotide sequence ID" value="NZ_BAAAUV010000011.1"/>
</dbReference>
<evidence type="ECO:0000256" key="1">
    <source>
        <dbReference type="SAM" id="Phobius"/>
    </source>
</evidence>
<keyword evidence="3" id="KW-1185">Reference proteome</keyword>
<organism evidence="2 3">
    <name type="scientific">Actinocorallia longicatena</name>
    <dbReference type="NCBI Taxonomy" id="111803"/>
    <lineage>
        <taxon>Bacteria</taxon>
        <taxon>Bacillati</taxon>
        <taxon>Actinomycetota</taxon>
        <taxon>Actinomycetes</taxon>
        <taxon>Streptosporangiales</taxon>
        <taxon>Thermomonosporaceae</taxon>
        <taxon>Actinocorallia</taxon>
    </lineage>
</organism>
<dbReference type="InterPro" id="IPR017850">
    <property type="entry name" value="Alkaline_phosphatase_core_sf"/>
</dbReference>
<keyword evidence="1" id="KW-0472">Membrane</keyword>
<dbReference type="Gene3D" id="3.40.720.10">
    <property type="entry name" value="Alkaline Phosphatase, subunit A"/>
    <property type="match status" value="1"/>
</dbReference>
<dbReference type="EMBL" id="BAAAUV010000011">
    <property type="protein sequence ID" value="GAA3220527.1"/>
    <property type="molecule type" value="Genomic_DNA"/>
</dbReference>
<gene>
    <name evidence="2" type="ORF">GCM10010468_45150</name>
</gene>
<dbReference type="Pfam" id="PF04020">
    <property type="entry name" value="Phage_holin_4_2"/>
    <property type="match status" value="1"/>
</dbReference>
<feature type="transmembrane region" description="Helical" evidence="1">
    <location>
        <begin position="39"/>
        <end position="58"/>
    </location>
</feature>
<proteinExistence type="predicted"/>
<comment type="caution">
    <text evidence="2">The sequence shown here is derived from an EMBL/GenBank/DDBJ whole genome shotgun (WGS) entry which is preliminary data.</text>
</comment>
<keyword evidence="1" id="KW-1133">Transmembrane helix</keyword>
<dbReference type="InterPro" id="IPR002591">
    <property type="entry name" value="Phosphodiest/P_Trfase"/>
</dbReference>
<dbReference type="InterPro" id="IPR007165">
    <property type="entry name" value="Phage_holin_4_2"/>
</dbReference>
<feature type="transmembrane region" description="Helical" evidence="1">
    <location>
        <begin position="12"/>
        <end position="33"/>
    </location>
</feature>
<accession>A0ABP6QDX2</accession>
<dbReference type="SUPFAM" id="SSF53649">
    <property type="entry name" value="Alkaline phosphatase-like"/>
    <property type="match status" value="1"/>
</dbReference>
<reference evidence="3" key="1">
    <citation type="journal article" date="2019" name="Int. J. Syst. Evol. Microbiol.">
        <title>The Global Catalogue of Microorganisms (GCM) 10K type strain sequencing project: providing services to taxonomists for standard genome sequencing and annotation.</title>
        <authorList>
            <consortium name="The Broad Institute Genomics Platform"/>
            <consortium name="The Broad Institute Genome Sequencing Center for Infectious Disease"/>
            <person name="Wu L."/>
            <person name="Ma J."/>
        </authorList>
    </citation>
    <scope>NUCLEOTIDE SEQUENCE [LARGE SCALE GENOMIC DNA]</scope>
    <source>
        <strain evidence="3">JCM 9377</strain>
    </source>
</reference>
<dbReference type="Pfam" id="PF01663">
    <property type="entry name" value="Phosphodiest"/>
    <property type="match status" value="1"/>
</dbReference>
<evidence type="ECO:0000313" key="2">
    <source>
        <dbReference type="EMBL" id="GAA3220527.1"/>
    </source>
</evidence>
<evidence type="ECO:0000313" key="3">
    <source>
        <dbReference type="Proteomes" id="UP001501237"/>
    </source>
</evidence>
<feature type="transmembrane region" description="Helical" evidence="1">
    <location>
        <begin position="101"/>
        <end position="126"/>
    </location>
</feature>